<dbReference type="CDD" id="cd15831">
    <property type="entry name" value="BTAD"/>
    <property type="match status" value="1"/>
</dbReference>
<dbReference type="GO" id="GO:0000160">
    <property type="term" value="P:phosphorelay signal transduction system"/>
    <property type="evidence" value="ECO:0007669"/>
    <property type="project" value="InterPro"/>
</dbReference>
<dbReference type="InterPro" id="IPR011990">
    <property type="entry name" value="TPR-like_helical_dom_sf"/>
</dbReference>
<dbReference type="Proteomes" id="UP000682202">
    <property type="component" value="Chromosome"/>
</dbReference>
<dbReference type="RefSeq" id="WP_211696061.1">
    <property type="nucleotide sequence ID" value="NZ_CP046600.1"/>
</dbReference>
<dbReference type="Pfam" id="PF00486">
    <property type="entry name" value="Trans_reg_C"/>
    <property type="match status" value="1"/>
</dbReference>
<keyword evidence="2" id="KW-0597">Phosphoprotein</keyword>
<dbReference type="SUPFAM" id="SSF49879">
    <property type="entry name" value="SMAD/FHA domain"/>
    <property type="match status" value="1"/>
</dbReference>
<dbReference type="SUPFAM" id="SSF46894">
    <property type="entry name" value="C-terminal effector domain of the bipartite response regulators"/>
    <property type="match status" value="1"/>
</dbReference>
<dbReference type="InterPro" id="IPR016032">
    <property type="entry name" value="Sig_transdc_resp-reg_C-effctor"/>
</dbReference>
<evidence type="ECO:0000256" key="2">
    <source>
        <dbReference type="ARBA" id="ARBA00022553"/>
    </source>
</evidence>
<dbReference type="CDD" id="cd00060">
    <property type="entry name" value="FHA"/>
    <property type="match status" value="1"/>
</dbReference>
<sequence length="390" mass="42191">MAGSAMPEQHLEFGLLGPLEMSVGGAPAPLGTPKQRAVLAMLVINRNRPVGVDALITALWEGKPPSGARASIHSYVSNLRKLLGGAVGDPRALLAAAPPGYRLSIAESTCDQGRFLAEKNAGVHAAAAGRFELASRHLSAALAEWRGPVLDDLRDFQFVDVFATALVEEKILAHTAKAEAEIACGRAAAVITELETLTAEDPYREPLWTQLITAYYLTDRQSDALGAYRRVKATLSDDLGIDPGHTLRELHERILRQEPLDVKKTAQTTAADTVTALDEYTRVSGQLAEAFLHDVASGRDHPLQSAATRIGRLHDNDIVLNSPNVSRHHAVIVDTGTNYIINDLRSSNGVHVEHQRIRSAATLNNGDHIRICDHEFTFQITARSATRVDG</sequence>
<dbReference type="SUPFAM" id="SSF48452">
    <property type="entry name" value="TPR-like"/>
    <property type="match status" value="1"/>
</dbReference>
<dbReference type="InterPro" id="IPR001867">
    <property type="entry name" value="OmpR/PhoB-type_DNA-bd"/>
</dbReference>
<dbReference type="Gene3D" id="2.60.200.20">
    <property type="match status" value="1"/>
</dbReference>
<gene>
    <name evidence="9" type="ORF">F6B93_16645</name>
</gene>
<dbReference type="SMART" id="SM00862">
    <property type="entry name" value="Trans_reg_C"/>
    <property type="match status" value="1"/>
</dbReference>
<evidence type="ECO:0000256" key="3">
    <source>
        <dbReference type="ARBA" id="ARBA00023015"/>
    </source>
</evidence>
<evidence type="ECO:0000313" key="10">
    <source>
        <dbReference type="Proteomes" id="UP000682202"/>
    </source>
</evidence>
<dbReference type="Pfam" id="PF00498">
    <property type="entry name" value="FHA"/>
    <property type="match status" value="1"/>
</dbReference>
<keyword evidence="4 6" id="KW-0238">DNA-binding</keyword>
<dbReference type="GO" id="GO:0006355">
    <property type="term" value="P:regulation of DNA-templated transcription"/>
    <property type="evidence" value="ECO:0007669"/>
    <property type="project" value="InterPro"/>
</dbReference>
<dbReference type="InterPro" id="IPR000253">
    <property type="entry name" value="FHA_dom"/>
</dbReference>
<evidence type="ECO:0000256" key="5">
    <source>
        <dbReference type="ARBA" id="ARBA00023163"/>
    </source>
</evidence>
<proteinExistence type="inferred from homology"/>
<dbReference type="InterPro" id="IPR005158">
    <property type="entry name" value="BTAD"/>
</dbReference>
<dbReference type="InterPro" id="IPR008984">
    <property type="entry name" value="SMAD_FHA_dom_sf"/>
</dbReference>
<dbReference type="PANTHER" id="PTHR35807:SF1">
    <property type="entry name" value="TRANSCRIPTIONAL REGULATOR REDD"/>
    <property type="match status" value="1"/>
</dbReference>
<evidence type="ECO:0000259" key="8">
    <source>
        <dbReference type="PROSITE" id="PS51755"/>
    </source>
</evidence>
<keyword evidence="10" id="KW-1185">Reference proteome</keyword>
<feature type="domain" description="FHA" evidence="7">
    <location>
        <begin position="308"/>
        <end position="357"/>
    </location>
</feature>
<comment type="similarity">
    <text evidence="1">Belongs to the AfsR/DnrI/RedD regulatory family.</text>
</comment>
<reference evidence="9" key="1">
    <citation type="submission" date="2019-12" db="EMBL/GenBank/DDBJ databases">
        <title>Mycobacterium spongiae sp. nov.</title>
        <authorList>
            <person name="Stinear T."/>
        </authorList>
    </citation>
    <scope>NUCLEOTIDE SEQUENCE</scope>
    <source>
        <strain evidence="9">FSD4b-SM</strain>
    </source>
</reference>
<dbReference type="KEGG" id="mspg:F6B93_16645"/>
<keyword evidence="5" id="KW-0804">Transcription</keyword>
<dbReference type="Gene3D" id="1.10.10.10">
    <property type="entry name" value="Winged helix-like DNA-binding domain superfamily/Winged helix DNA-binding domain"/>
    <property type="match status" value="1"/>
</dbReference>
<name>A0A975JZC1_9MYCO</name>
<evidence type="ECO:0000259" key="7">
    <source>
        <dbReference type="PROSITE" id="PS50006"/>
    </source>
</evidence>
<dbReference type="PROSITE" id="PS50006">
    <property type="entry name" value="FHA_DOMAIN"/>
    <property type="match status" value="1"/>
</dbReference>
<feature type="DNA-binding region" description="OmpR/PhoB-type" evidence="6">
    <location>
        <begin position="3"/>
        <end position="105"/>
    </location>
</feature>
<evidence type="ECO:0000256" key="4">
    <source>
        <dbReference type="ARBA" id="ARBA00023125"/>
    </source>
</evidence>
<dbReference type="PANTHER" id="PTHR35807">
    <property type="entry name" value="TRANSCRIPTIONAL REGULATOR REDD-RELATED"/>
    <property type="match status" value="1"/>
</dbReference>
<dbReference type="EMBL" id="CP046600">
    <property type="protein sequence ID" value="QUR68490.1"/>
    <property type="molecule type" value="Genomic_DNA"/>
</dbReference>
<dbReference type="SMART" id="SM00240">
    <property type="entry name" value="FHA"/>
    <property type="match status" value="1"/>
</dbReference>
<evidence type="ECO:0000256" key="6">
    <source>
        <dbReference type="PROSITE-ProRule" id="PRU01091"/>
    </source>
</evidence>
<dbReference type="FunFam" id="1.25.40.10:FF:000222">
    <property type="entry name" value="SARP family transcriptional regulator"/>
    <property type="match status" value="1"/>
</dbReference>
<dbReference type="SMART" id="SM01043">
    <property type="entry name" value="BTAD"/>
    <property type="match status" value="1"/>
</dbReference>
<dbReference type="GO" id="GO:0003677">
    <property type="term" value="F:DNA binding"/>
    <property type="evidence" value="ECO:0007669"/>
    <property type="project" value="UniProtKB-UniRule"/>
</dbReference>
<dbReference type="AlphaFoldDB" id="A0A975JZC1"/>
<evidence type="ECO:0000313" key="9">
    <source>
        <dbReference type="EMBL" id="QUR68490.1"/>
    </source>
</evidence>
<dbReference type="Gene3D" id="1.25.40.10">
    <property type="entry name" value="Tetratricopeptide repeat domain"/>
    <property type="match status" value="1"/>
</dbReference>
<keyword evidence="3" id="KW-0805">Transcription regulation</keyword>
<dbReference type="InterPro" id="IPR036388">
    <property type="entry name" value="WH-like_DNA-bd_sf"/>
</dbReference>
<evidence type="ECO:0000256" key="1">
    <source>
        <dbReference type="ARBA" id="ARBA00005820"/>
    </source>
</evidence>
<dbReference type="PROSITE" id="PS51755">
    <property type="entry name" value="OMPR_PHOB"/>
    <property type="match status" value="1"/>
</dbReference>
<feature type="domain" description="OmpR/PhoB-type" evidence="8">
    <location>
        <begin position="3"/>
        <end position="105"/>
    </location>
</feature>
<protein>
    <submittedName>
        <fullName evidence="9">FHA domain-containing protein</fullName>
    </submittedName>
</protein>
<dbReference type="InterPro" id="IPR051677">
    <property type="entry name" value="AfsR-DnrI-RedD_regulator"/>
</dbReference>
<dbReference type="FunFam" id="1.10.10.10:FF:000528">
    <property type="entry name" value="Transcriptional regulatory protein EmbR"/>
    <property type="match status" value="1"/>
</dbReference>
<accession>A0A975JZC1</accession>
<organism evidence="9 10">
    <name type="scientific">Mycobacterium spongiae</name>
    <dbReference type="NCBI Taxonomy" id="886343"/>
    <lineage>
        <taxon>Bacteria</taxon>
        <taxon>Bacillati</taxon>
        <taxon>Actinomycetota</taxon>
        <taxon>Actinomycetes</taxon>
        <taxon>Mycobacteriales</taxon>
        <taxon>Mycobacteriaceae</taxon>
        <taxon>Mycobacterium</taxon>
    </lineage>
</organism>
<dbReference type="Pfam" id="PF03704">
    <property type="entry name" value="BTAD"/>
    <property type="match status" value="1"/>
</dbReference>